<keyword evidence="5" id="KW-1185">Reference proteome</keyword>
<dbReference type="SUPFAM" id="SSF56601">
    <property type="entry name" value="beta-lactamase/transpeptidase-like"/>
    <property type="match status" value="1"/>
</dbReference>
<gene>
    <name evidence="4" type="ordered locus">Halhy_2660</name>
</gene>
<keyword evidence="1" id="KW-0378">Hydrolase</keyword>
<dbReference type="RefSeq" id="WP_013765077.1">
    <property type="nucleotide sequence ID" value="NC_015510.1"/>
</dbReference>
<dbReference type="Proteomes" id="UP000008461">
    <property type="component" value="Chromosome"/>
</dbReference>
<evidence type="ECO:0000256" key="2">
    <source>
        <dbReference type="SAM" id="SignalP"/>
    </source>
</evidence>
<feature type="signal peptide" evidence="2">
    <location>
        <begin position="1"/>
        <end position="21"/>
    </location>
</feature>
<dbReference type="PANTHER" id="PTHR43283:SF11">
    <property type="entry name" value="BETA-LACTAMASE-RELATED DOMAIN-CONTAINING PROTEIN"/>
    <property type="match status" value="1"/>
</dbReference>
<reference evidence="4 5" key="1">
    <citation type="journal article" date="2011" name="Stand. Genomic Sci.">
        <title>Complete genome sequence of Haliscomenobacter hydrossis type strain (O).</title>
        <authorList>
            <consortium name="US DOE Joint Genome Institute (JGI-PGF)"/>
            <person name="Daligault H."/>
            <person name="Lapidus A."/>
            <person name="Zeytun A."/>
            <person name="Nolan M."/>
            <person name="Lucas S."/>
            <person name="Del Rio T.G."/>
            <person name="Tice H."/>
            <person name="Cheng J.F."/>
            <person name="Tapia R."/>
            <person name="Han C."/>
            <person name="Goodwin L."/>
            <person name="Pitluck S."/>
            <person name="Liolios K."/>
            <person name="Pagani I."/>
            <person name="Ivanova N."/>
            <person name="Huntemann M."/>
            <person name="Mavromatis K."/>
            <person name="Mikhailova N."/>
            <person name="Pati A."/>
            <person name="Chen A."/>
            <person name="Palaniappan K."/>
            <person name="Land M."/>
            <person name="Hauser L."/>
            <person name="Brambilla E.M."/>
            <person name="Rohde M."/>
            <person name="Verbarg S."/>
            <person name="Goker M."/>
            <person name="Bristow J."/>
            <person name="Eisen J.A."/>
            <person name="Markowitz V."/>
            <person name="Hugenholtz P."/>
            <person name="Kyrpides N.C."/>
            <person name="Klenk H.P."/>
            <person name="Woyke T."/>
        </authorList>
    </citation>
    <scope>NUCLEOTIDE SEQUENCE [LARGE SCALE GENOMIC DNA]</scope>
    <source>
        <strain evidence="5">ATCC 27775 / DSM 1100 / LMG 10767 / O</strain>
    </source>
</reference>
<dbReference type="AlphaFoldDB" id="F4L0S5"/>
<dbReference type="KEGG" id="hhy:Halhy_2660"/>
<dbReference type="PANTHER" id="PTHR43283">
    <property type="entry name" value="BETA-LACTAMASE-RELATED"/>
    <property type="match status" value="1"/>
</dbReference>
<organism evidence="4 5">
    <name type="scientific">Haliscomenobacter hydrossis (strain ATCC 27775 / DSM 1100 / LMG 10767 / O)</name>
    <dbReference type="NCBI Taxonomy" id="760192"/>
    <lineage>
        <taxon>Bacteria</taxon>
        <taxon>Pseudomonadati</taxon>
        <taxon>Bacteroidota</taxon>
        <taxon>Saprospiria</taxon>
        <taxon>Saprospirales</taxon>
        <taxon>Haliscomenobacteraceae</taxon>
        <taxon>Haliscomenobacter</taxon>
    </lineage>
</organism>
<sequence length="634" mass="72102">MLLRKLLLSFFLAMWTLGSFAQTTTVLDLYGEALSNLVLLRNEGNMIPLQRLDTLQIAYVSAGGPRQAAFQDFLERYTSITPLNFPAFASESETQTWINTQTRRFNLFILSIEDVSANVDQPNYLADANWIKGLMASDPLVLVLFNPQQVLNKLPALEKASAIIVSDDTQEGQSLAAQLLFGGVSTIGRLRRPLSPQYLMGSGMDTPAAIRLGYAPAELVGINSSLLRDSIKAIVEEGIRYRAFPGGQVLVAKDGKVVYHQAFGYHTYDNERTVRLNDLYDFASITKVTTGLPVLMKWYGEGTFNPDDSLGVYLPETIGSNKAGLSMRRILTHTARLMAWIPFWRSTLKWNADYPWEKDWDNERISDFQFKPRTFKLDSTARFNLQVTNRLWLHRKYAEKVLFPAIYTSPLNEKPGFVYSDFFFYTMPKIVKYRTGIDFEPYLKNTFYRRLGAYTLTYNPLRFFPKDRIVPTERDTFYRMSLLHGKVHDEGASMVGGVSGHAGLFGSVNDLAKLMQTYLNYGRYGNEQLIAESAVKEFIRCQYCTEEKIHRGLGFDKPFLEYAPGRSTYAKDASPESFGHTGYTGTFTWADPKHNLLVIFFTNRVYPSRVNPVLANRGLRPRLHQAVYEAMKIP</sequence>
<feature type="domain" description="Beta-lactamase-related" evidence="3">
    <location>
        <begin position="233"/>
        <end position="609"/>
    </location>
</feature>
<dbReference type="OrthoDB" id="9805821at2"/>
<protein>
    <submittedName>
        <fullName evidence="4">Beta-lactamase</fullName>
    </submittedName>
</protein>
<feature type="chain" id="PRO_5003310512" evidence="2">
    <location>
        <begin position="22"/>
        <end position="634"/>
    </location>
</feature>
<dbReference type="Gene3D" id="3.40.710.10">
    <property type="entry name" value="DD-peptidase/beta-lactamase superfamily"/>
    <property type="match status" value="1"/>
</dbReference>
<reference key="2">
    <citation type="submission" date="2011-04" db="EMBL/GenBank/DDBJ databases">
        <title>Complete sequence of chromosome of Haliscomenobacter hydrossis DSM 1100.</title>
        <authorList>
            <consortium name="US DOE Joint Genome Institute (JGI-PGF)"/>
            <person name="Lucas S."/>
            <person name="Han J."/>
            <person name="Lapidus A."/>
            <person name="Bruce D."/>
            <person name="Goodwin L."/>
            <person name="Pitluck S."/>
            <person name="Peters L."/>
            <person name="Kyrpides N."/>
            <person name="Mavromatis K."/>
            <person name="Ivanova N."/>
            <person name="Ovchinnikova G."/>
            <person name="Pagani I."/>
            <person name="Daligault H."/>
            <person name="Detter J.C."/>
            <person name="Han C."/>
            <person name="Land M."/>
            <person name="Hauser L."/>
            <person name="Markowitz V."/>
            <person name="Cheng J.-F."/>
            <person name="Hugenholtz P."/>
            <person name="Woyke T."/>
            <person name="Wu D."/>
            <person name="Verbarg S."/>
            <person name="Frueling A."/>
            <person name="Brambilla E."/>
            <person name="Klenk H.-P."/>
            <person name="Eisen J.A."/>
        </authorList>
    </citation>
    <scope>NUCLEOTIDE SEQUENCE</scope>
    <source>
        <strain>DSM 1100</strain>
    </source>
</reference>
<dbReference type="GO" id="GO:0016787">
    <property type="term" value="F:hydrolase activity"/>
    <property type="evidence" value="ECO:0007669"/>
    <property type="project" value="UniProtKB-KW"/>
</dbReference>
<dbReference type="InterPro" id="IPR050789">
    <property type="entry name" value="Diverse_Enzym_Activities"/>
</dbReference>
<evidence type="ECO:0000259" key="3">
    <source>
        <dbReference type="Pfam" id="PF00144"/>
    </source>
</evidence>
<dbReference type="InterPro" id="IPR001466">
    <property type="entry name" value="Beta-lactam-related"/>
</dbReference>
<dbReference type="EMBL" id="CP002691">
    <property type="protein sequence ID" value="AEE50529.1"/>
    <property type="molecule type" value="Genomic_DNA"/>
</dbReference>
<dbReference type="Pfam" id="PF00144">
    <property type="entry name" value="Beta-lactamase"/>
    <property type="match status" value="1"/>
</dbReference>
<dbReference type="InterPro" id="IPR012338">
    <property type="entry name" value="Beta-lactam/transpept-like"/>
</dbReference>
<accession>F4L0S5</accession>
<keyword evidence="2" id="KW-0732">Signal</keyword>
<proteinExistence type="predicted"/>
<dbReference type="STRING" id="760192.Halhy_2660"/>
<evidence type="ECO:0000256" key="1">
    <source>
        <dbReference type="ARBA" id="ARBA00022801"/>
    </source>
</evidence>
<dbReference type="eggNOG" id="COG1680">
    <property type="taxonomic scope" value="Bacteria"/>
</dbReference>
<evidence type="ECO:0000313" key="4">
    <source>
        <dbReference type="EMBL" id="AEE50529.1"/>
    </source>
</evidence>
<name>F4L0S5_HALH1</name>
<dbReference type="HOGENOM" id="CLU_020027_1_1_10"/>
<evidence type="ECO:0000313" key="5">
    <source>
        <dbReference type="Proteomes" id="UP000008461"/>
    </source>
</evidence>